<evidence type="ECO:0000256" key="4">
    <source>
        <dbReference type="PROSITE-ProRule" id="PRU00433"/>
    </source>
</evidence>
<evidence type="ECO:0000256" key="1">
    <source>
        <dbReference type="ARBA" id="ARBA00022617"/>
    </source>
</evidence>
<dbReference type="InterPro" id="IPR009056">
    <property type="entry name" value="Cyt_c-like_dom"/>
</dbReference>
<dbReference type="SUPFAM" id="SSF46626">
    <property type="entry name" value="Cytochrome c"/>
    <property type="match status" value="1"/>
</dbReference>
<dbReference type="PANTHER" id="PTHR19328:SF13">
    <property type="entry name" value="HIPL1 PROTEIN"/>
    <property type="match status" value="1"/>
</dbReference>
<dbReference type="Proteomes" id="UP000765802">
    <property type="component" value="Unassembled WGS sequence"/>
</dbReference>
<name>A0ABR7M8W8_9BACT</name>
<dbReference type="Pfam" id="PF13442">
    <property type="entry name" value="Cytochrome_CBB3"/>
    <property type="match status" value="1"/>
</dbReference>
<sequence>MAEKAPEASLQLDSSLLGMQTIAAGLDVPWEICWGPDDRIWFTEQNGSISRLDPTTGEKKLLLRIPEVWRHRSAGLLGMAVGKLIDNQVYVFVDFTHRHDSVITSRLVRYRLDGDTLVEARLLLEIPGNTGHNGSRVVLSPGGLLYWATGDAANLANAQNRASLNGKILRLHTDGSIPADNPDPQSPVWAMGFRNMQGLTFSATGRLYASEHGDATDDEINLLLPAGNYGWPLVEGFTHTDKEKQVQPAGSMPPLKAWTPTIAPAGMEYYGSDLIPEWTNSLLLGTLKDQSLRVLQLDARGEQISTEQVFLEKALGRIRDICVSPQGEVFLATSNRDWNPAPGFPKPQDDRIIRLAPDQRRAATVYSATAPGDPTTAQATTAQANPNPETIYNQYCASCHKPDGRGLPGSFPALKASPLVNGDPQALIHLLLKGKKQMPAFEFLSNQELSAIGSFIRSSWGNNQTAITEPTIQLSRNK</sequence>
<evidence type="ECO:0000313" key="6">
    <source>
        <dbReference type="EMBL" id="MBC6491396.1"/>
    </source>
</evidence>
<dbReference type="Gene3D" id="1.10.760.10">
    <property type="entry name" value="Cytochrome c-like domain"/>
    <property type="match status" value="1"/>
</dbReference>
<dbReference type="PANTHER" id="PTHR19328">
    <property type="entry name" value="HEDGEHOG-INTERACTING PROTEIN"/>
    <property type="match status" value="1"/>
</dbReference>
<organism evidence="6 7">
    <name type="scientific">Flavihumibacter stibioxidans</name>
    <dbReference type="NCBI Taxonomy" id="1834163"/>
    <lineage>
        <taxon>Bacteria</taxon>
        <taxon>Pseudomonadati</taxon>
        <taxon>Bacteroidota</taxon>
        <taxon>Chitinophagia</taxon>
        <taxon>Chitinophagales</taxon>
        <taxon>Chitinophagaceae</taxon>
        <taxon>Flavihumibacter</taxon>
    </lineage>
</organism>
<evidence type="ECO:0000256" key="3">
    <source>
        <dbReference type="ARBA" id="ARBA00023004"/>
    </source>
</evidence>
<reference evidence="6 7" key="1">
    <citation type="submission" date="2016-07" db="EMBL/GenBank/DDBJ databases">
        <title>Genome analysis of Flavihumibacter stibioxidans YS-17.</title>
        <authorList>
            <person name="Shi K."/>
            <person name="Han Y."/>
            <person name="Wang G."/>
        </authorList>
    </citation>
    <scope>NUCLEOTIDE SEQUENCE [LARGE SCALE GENOMIC DNA]</scope>
    <source>
        <strain evidence="6 7">YS-17</strain>
    </source>
</reference>
<comment type="caution">
    <text evidence="6">The sequence shown here is derived from an EMBL/GenBank/DDBJ whole genome shotgun (WGS) entry which is preliminary data.</text>
</comment>
<keyword evidence="7" id="KW-1185">Reference proteome</keyword>
<evidence type="ECO:0000259" key="5">
    <source>
        <dbReference type="PROSITE" id="PS51007"/>
    </source>
</evidence>
<dbReference type="InterPro" id="IPR036909">
    <property type="entry name" value="Cyt_c-like_dom_sf"/>
</dbReference>
<protein>
    <submittedName>
        <fullName evidence="6">Quinoprotein glucose dehydrogenase</fullName>
    </submittedName>
</protein>
<keyword evidence="2 4" id="KW-0479">Metal-binding</keyword>
<keyword evidence="1 4" id="KW-0349">Heme</keyword>
<evidence type="ECO:0000256" key="2">
    <source>
        <dbReference type="ARBA" id="ARBA00022723"/>
    </source>
</evidence>
<gene>
    <name evidence="6" type="ORF">BC349_10155</name>
</gene>
<evidence type="ECO:0000313" key="7">
    <source>
        <dbReference type="Proteomes" id="UP000765802"/>
    </source>
</evidence>
<dbReference type="InterPro" id="IPR012938">
    <property type="entry name" value="Glc/Sorbosone_DH"/>
</dbReference>
<proteinExistence type="predicted"/>
<dbReference type="Gene3D" id="2.120.10.30">
    <property type="entry name" value="TolB, C-terminal domain"/>
    <property type="match status" value="1"/>
</dbReference>
<dbReference type="PROSITE" id="PS51007">
    <property type="entry name" value="CYTC"/>
    <property type="match status" value="1"/>
</dbReference>
<dbReference type="Pfam" id="PF07995">
    <property type="entry name" value="GSDH"/>
    <property type="match status" value="1"/>
</dbReference>
<dbReference type="InterPro" id="IPR011042">
    <property type="entry name" value="6-blade_b-propeller_TolB-like"/>
</dbReference>
<keyword evidence="3 4" id="KW-0408">Iron</keyword>
<accession>A0ABR7M8W8</accession>
<dbReference type="InterPro" id="IPR011041">
    <property type="entry name" value="Quinoprot_gluc/sorb_DH_b-prop"/>
</dbReference>
<feature type="domain" description="Cytochrome c" evidence="5">
    <location>
        <begin position="383"/>
        <end position="460"/>
    </location>
</feature>
<dbReference type="EMBL" id="MBUA01000012">
    <property type="protein sequence ID" value="MBC6491396.1"/>
    <property type="molecule type" value="Genomic_DNA"/>
</dbReference>
<dbReference type="SUPFAM" id="SSF50952">
    <property type="entry name" value="Soluble quinoprotein glucose dehydrogenase"/>
    <property type="match status" value="1"/>
</dbReference>